<keyword evidence="9" id="KW-1185">Reference proteome</keyword>
<evidence type="ECO:0000256" key="3">
    <source>
        <dbReference type="ARBA" id="ARBA00022723"/>
    </source>
</evidence>
<dbReference type="PIRSF" id="PIRSF006157">
    <property type="entry name" value="Doxgns_DODA"/>
    <property type="match status" value="1"/>
</dbReference>
<comment type="cofactor">
    <cofactor evidence="1">
        <name>Zn(2+)</name>
        <dbReference type="ChEBI" id="CHEBI:29105"/>
    </cofactor>
</comment>
<organism evidence="8 9">
    <name type="scientific">Streptomyces daqingensis</name>
    <dbReference type="NCBI Taxonomy" id="1472640"/>
    <lineage>
        <taxon>Bacteria</taxon>
        <taxon>Bacillati</taxon>
        <taxon>Actinomycetota</taxon>
        <taxon>Actinomycetes</taxon>
        <taxon>Kitasatosporales</taxon>
        <taxon>Streptomycetaceae</taxon>
        <taxon>Streptomyces</taxon>
    </lineage>
</organism>
<gene>
    <name evidence="8" type="ORF">GCM10012287_10750</name>
</gene>
<dbReference type="PANTHER" id="PTHR30096">
    <property type="entry name" value="4,5-DOPA DIOXYGENASE EXTRADIOL-LIKE PROTEIN"/>
    <property type="match status" value="1"/>
</dbReference>
<evidence type="ECO:0000256" key="1">
    <source>
        <dbReference type="ARBA" id="ARBA00001947"/>
    </source>
</evidence>
<evidence type="ECO:0000313" key="8">
    <source>
        <dbReference type="EMBL" id="GGO44669.1"/>
    </source>
</evidence>
<comment type="similarity">
    <text evidence="2">Belongs to the DODA-type extradiol aromatic ring-opening dioxygenase family.</text>
</comment>
<feature type="region of interest" description="Disordered" evidence="6">
    <location>
        <begin position="284"/>
        <end position="306"/>
    </location>
</feature>
<dbReference type="EMBL" id="BMMP01000003">
    <property type="protein sequence ID" value="GGO44669.1"/>
    <property type="molecule type" value="Genomic_DNA"/>
</dbReference>
<keyword evidence="4" id="KW-0862">Zinc</keyword>
<dbReference type="PANTHER" id="PTHR30096:SF0">
    <property type="entry name" value="4,5-DOPA DIOXYGENASE EXTRADIOL-LIKE PROTEIN"/>
    <property type="match status" value="1"/>
</dbReference>
<evidence type="ECO:0000256" key="6">
    <source>
        <dbReference type="SAM" id="MobiDB-lite"/>
    </source>
</evidence>
<evidence type="ECO:0000256" key="4">
    <source>
        <dbReference type="ARBA" id="ARBA00022833"/>
    </source>
</evidence>
<feature type="region of interest" description="Disordered" evidence="6">
    <location>
        <begin position="1"/>
        <end position="23"/>
    </location>
</feature>
<dbReference type="Gene3D" id="3.40.830.10">
    <property type="entry name" value="LigB-like"/>
    <property type="match status" value="1"/>
</dbReference>
<evidence type="ECO:0000259" key="7">
    <source>
        <dbReference type="Pfam" id="PF02900"/>
    </source>
</evidence>
<sequence>MTHPPHSGGTHDASARAPGTAAQTDAKGVRMPVLYLSHGAPPLADDALWTSQLAAWSARLPRPEAVLMVSAHWESAPLSLSATRTLPLVYDFWGFPERYRQVRYPAPGAPGLAARVRALLAGSTVHEDSGRGLDHGAYVPLVEMYPDADVPVLQMSMPTLDPGRLLRIGRRLAPLRDEGILIVGSGFFTHNLDGLRWGSGVDEAPGWSREFDDWGRESLARGDVDALLDFERRAPAGRIAHPRTEHFAPLFVALGAGEDDIGGARTVIDGFWAGLAKRSVQFGETAPPVSPTADGAARPGVGTPLL</sequence>
<evidence type="ECO:0000256" key="2">
    <source>
        <dbReference type="ARBA" id="ARBA00007581"/>
    </source>
</evidence>
<dbReference type="Pfam" id="PF02900">
    <property type="entry name" value="LigB"/>
    <property type="match status" value="1"/>
</dbReference>
<reference evidence="9" key="1">
    <citation type="journal article" date="2019" name="Int. J. Syst. Evol. Microbiol.">
        <title>The Global Catalogue of Microorganisms (GCM) 10K type strain sequencing project: providing services to taxonomists for standard genome sequencing and annotation.</title>
        <authorList>
            <consortium name="The Broad Institute Genomics Platform"/>
            <consortium name="The Broad Institute Genome Sequencing Center for Infectious Disease"/>
            <person name="Wu L."/>
            <person name="Ma J."/>
        </authorList>
    </citation>
    <scope>NUCLEOTIDE SEQUENCE [LARGE SCALE GENOMIC DNA]</scope>
    <source>
        <strain evidence="9">CGMCC 4.7178</strain>
    </source>
</reference>
<dbReference type="InterPro" id="IPR004183">
    <property type="entry name" value="Xdiol_dOase_suB"/>
</dbReference>
<name>A0ABQ2LXS3_9ACTN</name>
<keyword evidence="8" id="KW-0223">Dioxygenase</keyword>
<feature type="domain" description="Extradiol ring-cleavage dioxygenase class III enzyme subunit B" evidence="7">
    <location>
        <begin position="52"/>
        <end position="260"/>
    </location>
</feature>
<evidence type="ECO:0000256" key="5">
    <source>
        <dbReference type="ARBA" id="ARBA00023002"/>
    </source>
</evidence>
<dbReference type="Proteomes" id="UP000631535">
    <property type="component" value="Unassembled WGS sequence"/>
</dbReference>
<dbReference type="CDD" id="cd07363">
    <property type="entry name" value="45_DOPA_Dioxygenase"/>
    <property type="match status" value="1"/>
</dbReference>
<proteinExistence type="inferred from homology"/>
<evidence type="ECO:0000313" key="9">
    <source>
        <dbReference type="Proteomes" id="UP000631535"/>
    </source>
</evidence>
<comment type="caution">
    <text evidence="8">The sequence shown here is derived from an EMBL/GenBank/DDBJ whole genome shotgun (WGS) entry which is preliminary data.</text>
</comment>
<dbReference type="GO" id="GO:0051213">
    <property type="term" value="F:dioxygenase activity"/>
    <property type="evidence" value="ECO:0007669"/>
    <property type="project" value="UniProtKB-KW"/>
</dbReference>
<keyword evidence="3" id="KW-0479">Metal-binding</keyword>
<dbReference type="InterPro" id="IPR014436">
    <property type="entry name" value="Extradiol_dOase_DODA"/>
</dbReference>
<keyword evidence="5" id="KW-0560">Oxidoreductase</keyword>
<dbReference type="SUPFAM" id="SSF53213">
    <property type="entry name" value="LigB-like"/>
    <property type="match status" value="1"/>
</dbReference>
<accession>A0ABQ2LXS3</accession>
<protein>
    <submittedName>
        <fullName evidence="8">Dioxygenase</fullName>
    </submittedName>
</protein>